<sequence>MIKKPKPEKRFYRKLIRKKEFLSFELVAGESDIWVSIPKKEVADLKFLKEILTDYLISLRSQILSYSERFPKFLKSLKPLKVDLLAPSIVKEMAVASAKVGVGPMAGVAGAVNKFVGKRLKSLGISQFIVENGGDVFISSSEPIVSAILTGNPNIDGKLGIEIPPGEWGLCSSSSKIGHSLSLGYTQIATVLSTDPILSDCVATFLGNSKTEEEFVKRCRSISDIEGTIGLVNGKFVVFGNLKLVKLS</sequence>
<keyword evidence="2" id="KW-1185">Reference proteome</keyword>
<dbReference type="HOGENOM" id="CLU_074757_1_0_0"/>
<dbReference type="EMBL" id="CP002543">
    <property type="protein sequence ID" value="ADY73137.1"/>
    <property type="molecule type" value="Genomic_DNA"/>
</dbReference>
<protein>
    <submittedName>
        <fullName evidence="1">ApbE family lipoprotein</fullName>
    </submittedName>
</protein>
<organism evidence="1 2">
    <name type="scientific">Desulfurobacterium thermolithotrophum (strain DSM 11699 / BSA)</name>
    <dbReference type="NCBI Taxonomy" id="868864"/>
    <lineage>
        <taxon>Bacteria</taxon>
        <taxon>Pseudomonadati</taxon>
        <taxon>Aquificota</taxon>
        <taxon>Aquificia</taxon>
        <taxon>Desulfurobacteriales</taxon>
        <taxon>Desulfurobacteriaceae</taxon>
        <taxon>Desulfurobacterium</taxon>
    </lineage>
</organism>
<dbReference type="SUPFAM" id="SSF143631">
    <property type="entry name" value="ApbE-like"/>
    <property type="match status" value="1"/>
</dbReference>
<keyword evidence="1" id="KW-0449">Lipoprotein</keyword>
<proteinExistence type="predicted"/>
<dbReference type="Gene3D" id="3.10.520.10">
    <property type="entry name" value="ApbE-like domains"/>
    <property type="match status" value="1"/>
</dbReference>
<dbReference type="RefSeq" id="WP_013638095.1">
    <property type="nucleotide sequence ID" value="NC_015185.1"/>
</dbReference>
<dbReference type="AlphaFoldDB" id="F0S2R5"/>
<accession>F0S2R5</accession>
<name>F0S2R5_DESTD</name>
<dbReference type="Proteomes" id="UP000007102">
    <property type="component" value="Chromosome"/>
</dbReference>
<dbReference type="STRING" id="868864.Dester_0484"/>
<dbReference type="InParanoid" id="F0S2R5"/>
<evidence type="ECO:0000313" key="1">
    <source>
        <dbReference type="EMBL" id="ADY73137.1"/>
    </source>
</evidence>
<reference evidence="1 2" key="1">
    <citation type="journal article" date="2011" name="Stand. Genomic Sci.">
        <title>Complete genome sequence of the thermophilic sulfur-reducer Desulfurobacterium thermolithotrophum type strain (BSA(T)) from a deep-sea hydrothermal vent.</title>
        <authorList>
            <person name="Goker M."/>
            <person name="Daligault H."/>
            <person name="Mwirichia R."/>
            <person name="Lapidus A."/>
            <person name="Lucas S."/>
            <person name="Deshpande S."/>
            <person name="Pagani I."/>
            <person name="Tapia R."/>
            <person name="Cheng J.F."/>
            <person name="Goodwin L."/>
            <person name="Pitluck S."/>
            <person name="Liolios K."/>
            <person name="Ivanova N."/>
            <person name="Mavromatis K."/>
            <person name="Mikhailova N."/>
            <person name="Pati A."/>
            <person name="Chen A."/>
            <person name="Palaniappan K."/>
            <person name="Han C."/>
            <person name="Land M."/>
            <person name="Hauser L."/>
            <person name="Pan C."/>
            <person name="Brambilla E.M."/>
            <person name="Rohde M."/>
            <person name="Spring S."/>
            <person name="Sikorski J."/>
            <person name="Wirth R."/>
            <person name="Detter J.C."/>
            <person name="Woyke T."/>
            <person name="Bristow J."/>
            <person name="Eisen J.A."/>
            <person name="Markowitz V."/>
            <person name="Hugenholtz P."/>
            <person name="Kyrpides N.C."/>
            <person name="Klenk H.P."/>
        </authorList>
    </citation>
    <scope>NUCLEOTIDE SEQUENCE [LARGE SCALE GENOMIC DNA]</scope>
    <source>
        <strain evidence="2">DSM 11699 / BSA</strain>
    </source>
</reference>
<evidence type="ECO:0000313" key="2">
    <source>
        <dbReference type="Proteomes" id="UP000007102"/>
    </source>
</evidence>
<reference evidence="2" key="2">
    <citation type="submission" date="2011-02" db="EMBL/GenBank/DDBJ databases">
        <title>The complete genome of Desulfurobacterium thermolithotrophum DSM 11699.</title>
        <authorList>
            <consortium name="US DOE Joint Genome Institute (JGI-PGF)"/>
            <person name="Lucas S."/>
            <person name="Copeland A."/>
            <person name="Lapidus A."/>
            <person name="Bruce D."/>
            <person name="Goodwin L."/>
            <person name="Pitluck S."/>
            <person name="Kyrpides N."/>
            <person name="Mavromatis K."/>
            <person name="Pagani I."/>
            <person name="Ivanova N."/>
            <person name="Mikhailova N."/>
            <person name="Daligault H."/>
            <person name="Detter J.C."/>
            <person name="Tapia R."/>
            <person name="Han C."/>
            <person name="Land M."/>
            <person name="Hauser L."/>
            <person name="Markowitz V."/>
            <person name="Cheng J.-F."/>
            <person name="Hugenholtz P."/>
            <person name="Woyke T."/>
            <person name="Wu D."/>
            <person name="Spring S."/>
            <person name="Brambilla E."/>
            <person name="Klenk H.-P."/>
            <person name="Eisen J.A."/>
        </authorList>
    </citation>
    <scope>NUCLEOTIDE SEQUENCE [LARGE SCALE GENOMIC DNA]</scope>
    <source>
        <strain evidence="2">DSM 11699 / BSA</strain>
    </source>
</reference>
<dbReference type="OrthoDB" id="9787842at2"/>
<dbReference type="eggNOG" id="COG2122">
    <property type="taxonomic scope" value="Bacteria"/>
</dbReference>
<dbReference type="InterPro" id="IPR003374">
    <property type="entry name" value="ApbE-like_sf"/>
</dbReference>
<dbReference type="KEGG" id="dte:Dester_0484"/>
<gene>
    <name evidence="1" type="ordered locus">Dester_0484</name>
</gene>